<dbReference type="AlphaFoldDB" id="A0A934PSS0"/>
<keyword evidence="1" id="KW-1133">Transmembrane helix</keyword>
<feature type="transmembrane region" description="Helical" evidence="1">
    <location>
        <begin position="194"/>
        <end position="212"/>
    </location>
</feature>
<evidence type="ECO:0000313" key="2">
    <source>
        <dbReference type="EMBL" id="MBK0378837.1"/>
    </source>
</evidence>
<keyword evidence="3" id="KW-1185">Reference proteome</keyword>
<feature type="transmembrane region" description="Helical" evidence="1">
    <location>
        <begin position="251"/>
        <end position="272"/>
    </location>
</feature>
<dbReference type="Proteomes" id="UP000613193">
    <property type="component" value="Unassembled WGS sequence"/>
</dbReference>
<feature type="transmembrane region" description="Helical" evidence="1">
    <location>
        <begin position="168"/>
        <end position="187"/>
    </location>
</feature>
<keyword evidence="1" id="KW-0812">Transmembrane</keyword>
<proteinExistence type="predicted"/>
<sequence>MKTLHNHIILYDADCPMCKLYTNSLVNRGMLNQDGRAAYQNIPHAACPLVDWQRAANEIALVNTQTGEVSYGIESLFKVIGYNYTWLKPMFNCVPFLWLAKKLYAFVSYNRRVIIPASKADEYAVQPTFRLSYRLAYLVFTWLLAGGILTMYAKLLTGLVPLGDHFREYYICGGQILFQTIIINWYAPQKRWEYLGNMMTISFGGALLLLPALLMAQIFHFSAIAATFCFLGVAGLMFLEHIRRTKILHLGWLLTLSWTVYRLLVLLLIYILN</sequence>
<organism evidence="2 3">
    <name type="scientific">Mucilaginibacter segetis</name>
    <dbReference type="NCBI Taxonomy" id="2793071"/>
    <lineage>
        <taxon>Bacteria</taxon>
        <taxon>Pseudomonadati</taxon>
        <taxon>Bacteroidota</taxon>
        <taxon>Sphingobacteriia</taxon>
        <taxon>Sphingobacteriales</taxon>
        <taxon>Sphingobacteriaceae</taxon>
        <taxon>Mucilaginibacter</taxon>
    </lineage>
</organism>
<feature type="transmembrane region" description="Helical" evidence="1">
    <location>
        <begin position="135"/>
        <end position="156"/>
    </location>
</feature>
<accession>A0A934PSS0</accession>
<reference evidence="2" key="1">
    <citation type="submission" date="2020-12" db="EMBL/GenBank/DDBJ databases">
        <title>Bacterial novel species Mucilaginibacter sp. SD-g isolated from soil.</title>
        <authorList>
            <person name="Jung H.-Y."/>
        </authorList>
    </citation>
    <scope>NUCLEOTIDE SEQUENCE</scope>
    <source>
        <strain evidence="2">SD-g</strain>
    </source>
</reference>
<gene>
    <name evidence="2" type="ORF">I5M19_05940</name>
</gene>
<keyword evidence="1" id="KW-0472">Membrane</keyword>
<protein>
    <submittedName>
        <fullName evidence="2">DUF393 domain-containing protein</fullName>
    </submittedName>
</protein>
<comment type="caution">
    <text evidence="2">The sequence shown here is derived from an EMBL/GenBank/DDBJ whole genome shotgun (WGS) entry which is preliminary data.</text>
</comment>
<dbReference type="RefSeq" id="WP_200065272.1">
    <property type="nucleotide sequence ID" value="NZ_JAEHFW010000001.1"/>
</dbReference>
<feature type="transmembrane region" description="Helical" evidence="1">
    <location>
        <begin position="218"/>
        <end position="239"/>
    </location>
</feature>
<dbReference type="EMBL" id="JAEHFW010000001">
    <property type="protein sequence ID" value="MBK0378837.1"/>
    <property type="molecule type" value="Genomic_DNA"/>
</dbReference>
<name>A0A934PSS0_9SPHI</name>
<evidence type="ECO:0000313" key="3">
    <source>
        <dbReference type="Proteomes" id="UP000613193"/>
    </source>
</evidence>
<evidence type="ECO:0000256" key="1">
    <source>
        <dbReference type="SAM" id="Phobius"/>
    </source>
</evidence>